<dbReference type="InterPro" id="IPR036397">
    <property type="entry name" value="RNaseH_sf"/>
</dbReference>
<dbReference type="Pfam" id="PF01359">
    <property type="entry name" value="Transposase_1"/>
    <property type="match status" value="1"/>
</dbReference>
<dbReference type="GO" id="GO:0003676">
    <property type="term" value="F:nucleic acid binding"/>
    <property type="evidence" value="ECO:0007669"/>
    <property type="project" value="InterPro"/>
</dbReference>
<name>A0A1I7WI42_HETBA</name>
<dbReference type="AlphaFoldDB" id="A0A1I7WI42"/>
<accession>A0A1I7WI42</accession>
<dbReference type="Proteomes" id="UP000095283">
    <property type="component" value="Unplaced"/>
</dbReference>
<dbReference type="WBParaSite" id="Hba_04635">
    <property type="protein sequence ID" value="Hba_04635"/>
    <property type="gene ID" value="Hba_04635"/>
</dbReference>
<organism evidence="1 2">
    <name type="scientific">Heterorhabditis bacteriophora</name>
    <name type="common">Entomopathogenic nematode worm</name>
    <dbReference type="NCBI Taxonomy" id="37862"/>
    <lineage>
        <taxon>Eukaryota</taxon>
        <taxon>Metazoa</taxon>
        <taxon>Ecdysozoa</taxon>
        <taxon>Nematoda</taxon>
        <taxon>Chromadorea</taxon>
        <taxon>Rhabditida</taxon>
        <taxon>Rhabditina</taxon>
        <taxon>Rhabditomorpha</taxon>
        <taxon>Strongyloidea</taxon>
        <taxon>Heterorhabditidae</taxon>
        <taxon>Heterorhabditis</taxon>
    </lineage>
</organism>
<protein>
    <submittedName>
        <fullName evidence="2">WW domain-containing protein</fullName>
    </submittedName>
</protein>
<dbReference type="Gene3D" id="3.30.420.10">
    <property type="entry name" value="Ribonuclease H-like superfamily/Ribonuclease H"/>
    <property type="match status" value="1"/>
</dbReference>
<keyword evidence="1" id="KW-1185">Reference proteome</keyword>
<sequence length="173" mass="19492">MNVTVIDGIAGIRANTNHHTPVTGSRALPPKLHIRHCILYEFQQPKTIARDGEDLDDRKMSISSNSPETALAASLIPCVSLLARQRKKNYLWKIVTGDEKWIMYNNRKCTHSWVDPGQPTTSTPERPSVHLVGYKTCAVLLTPLPGETVTTECYFRQLIKLLHAMEQKRPFTG</sequence>
<reference evidence="2" key="1">
    <citation type="submission" date="2016-11" db="UniProtKB">
        <authorList>
            <consortium name="WormBaseParasite"/>
        </authorList>
    </citation>
    <scope>IDENTIFICATION</scope>
</reference>
<proteinExistence type="predicted"/>
<evidence type="ECO:0000313" key="1">
    <source>
        <dbReference type="Proteomes" id="UP000095283"/>
    </source>
</evidence>
<evidence type="ECO:0000313" key="2">
    <source>
        <dbReference type="WBParaSite" id="Hba_04635"/>
    </source>
</evidence>
<dbReference type="InterPro" id="IPR001888">
    <property type="entry name" value="Transposase_1"/>
</dbReference>